<feature type="region of interest" description="Disordered" evidence="4">
    <location>
        <begin position="321"/>
        <end position="349"/>
    </location>
</feature>
<feature type="region of interest" description="Disordered" evidence="4">
    <location>
        <begin position="395"/>
        <end position="450"/>
    </location>
</feature>
<dbReference type="Pfam" id="PF09751">
    <property type="entry name" value="Es2"/>
    <property type="match status" value="1"/>
</dbReference>
<evidence type="ECO:0000313" key="5">
    <source>
        <dbReference type="EMBL" id="ORY36260.1"/>
    </source>
</evidence>
<gene>
    <name evidence="5" type="ORF">LY90DRAFT_673099</name>
</gene>
<feature type="compositionally biased region" description="Low complexity" evidence="4">
    <location>
        <begin position="398"/>
        <end position="421"/>
    </location>
</feature>
<dbReference type="GO" id="GO:0071013">
    <property type="term" value="C:catalytic step 2 spliceosome"/>
    <property type="evidence" value="ECO:0007669"/>
    <property type="project" value="TreeGrafter"/>
</dbReference>
<dbReference type="InterPro" id="IPR019148">
    <property type="entry name" value="Nuclear_protein_DGCR14_ESS-2"/>
</dbReference>
<dbReference type="Proteomes" id="UP000193920">
    <property type="component" value="Unassembled WGS sequence"/>
</dbReference>
<sequence length="450" mass="50679">MEVTKTTEEEKTLIAKENGSNEGIIKNKKIVLEEDEYIEGLSKVIKRDYFPNNDKMKLQNELLDALQEQDSFRARNLSKQLLTYDEDKNKEYMQKNKNGVDTTLSVDAYQSKYTSEDNDSFNEIIAKNNEIKKARNEKLYGQEKTKLLMSSNSQNASDVGKSVETKQIETWKYKTQNSLMFIPDSNHLIKPSEEVKRQAPKEISHTNTRFDDMVSIQEIKEQERIKTQEVWKTMVSSTPALFKKEMMELQSEGTSGYKMVASTPSINPNKIDQSDMFTWGSIEGTPLLINSGGASSGPVFKIPETPKRELIGIKLSEKATSSMRKRLGKTPKSLISSHLTPKQRLTSPMLSRASALSPAAKNLLQRSLKSPSARSLMKGLSSDYKLKSSYNSPLLYNSPSRHGSSKLSSSIIRKSTSSLRKQIATPSSTIIENTPKQSSSLTDDLLNFKE</sequence>
<comment type="caution">
    <text evidence="5">The sequence shown here is derived from an EMBL/GenBank/DDBJ whole genome shotgun (WGS) entry which is preliminary data.</text>
</comment>
<dbReference type="PANTHER" id="PTHR12940">
    <property type="entry name" value="ES-2 PROTEIN - RELATED"/>
    <property type="match status" value="1"/>
</dbReference>
<feature type="compositionally biased region" description="Polar residues" evidence="4">
    <location>
        <begin position="424"/>
        <end position="442"/>
    </location>
</feature>
<organism evidence="5 6">
    <name type="scientific">Neocallimastix californiae</name>
    <dbReference type="NCBI Taxonomy" id="1754190"/>
    <lineage>
        <taxon>Eukaryota</taxon>
        <taxon>Fungi</taxon>
        <taxon>Fungi incertae sedis</taxon>
        <taxon>Chytridiomycota</taxon>
        <taxon>Chytridiomycota incertae sedis</taxon>
        <taxon>Neocallimastigomycetes</taxon>
        <taxon>Neocallimastigales</taxon>
        <taxon>Neocallimastigaceae</taxon>
        <taxon>Neocallimastix</taxon>
    </lineage>
</organism>
<dbReference type="OrthoDB" id="19679at2759"/>
<dbReference type="EMBL" id="MCOG01000149">
    <property type="protein sequence ID" value="ORY36260.1"/>
    <property type="molecule type" value="Genomic_DNA"/>
</dbReference>
<evidence type="ECO:0000256" key="4">
    <source>
        <dbReference type="SAM" id="MobiDB-lite"/>
    </source>
</evidence>
<name>A0A1Y2BND7_9FUNG</name>
<evidence type="ECO:0000313" key="6">
    <source>
        <dbReference type="Proteomes" id="UP000193920"/>
    </source>
</evidence>
<evidence type="ECO:0000256" key="2">
    <source>
        <dbReference type="ARBA" id="ARBA00009072"/>
    </source>
</evidence>
<reference evidence="5 6" key="1">
    <citation type="submission" date="2016-08" db="EMBL/GenBank/DDBJ databases">
        <title>A Parts List for Fungal Cellulosomes Revealed by Comparative Genomics.</title>
        <authorList>
            <consortium name="DOE Joint Genome Institute"/>
            <person name="Haitjema C.H."/>
            <person name="Gilmore S.P."/>
            <person name="Henske J.K."/>
            <person name="Solomon K.V."/>
            <person name="De Groot R."/>
            <person name="Kuo A."/>
            <person name="Mondo S.J."/>
            <person name="Salamov A.A."/>
            <person name="Labutti K."/>
            <person name="Zhao Z."/>
            <person name="Chiniquy J."/>
            <person name="Barry K."/>
            <person name="Brewer H.M."/>
            <person name="Purvine S.O."/>
            <person name="Wright A.T."/>
            <person name="Boxma B."/>
            <person name="Van Alen T."/>
            <person name="Hackstein J.H."/>
            <person name="Baker S.E."/>
            <person name="Grigoriev I.V."/>
            <person name="O'Malley M.A."/>
        </authorList>
    </citation>
    <scope>NUCLEOTIDE SEQUENCE [LARGE SCALE GENOMIC DNA]</scope>
    <source>
        <strain evidence="5 6">G1</strain>
    </source>
</reference>
<dbReference type="STRING" id="1754190.A0A1Y2BND7"/>
<proteinExistence type="inferred from homology"/>
<accession>A0A1Y2BND7</accession>
<evidence type="ECO:0000256" key="3">
    <source>
        <dbReference type="ARBA" id="ARBA00023242"/>
    </source>
</evidence>
<keyword evidence="3" id="KW-0539">Nucleus</keyword>
<dbReference type="AlphaFoldDB" id="A0A1Y2BND7"/>
<evidence type="ECO:0000256" key="1">
    <source>
        <dbReference type="ARBA" id="ARBA00004123"/>
    </source>
</evidence>
<dbReference type="PANTHER" id="PTHR12940:SF0">
    <property type="entry name" value="SPLICING FACTOR ESS-2 HOMOLOG"/>
    <property type="match status" value="1"/>
</dbReference>
<keyword evidence="6" id="KW-1185">Reference proteome</keyword>
<comment type="similarity">
    <text evidence="2">Belongs to the ESS2 family.</text>
</comment>
<feature type="compositionally biased region" description="Polar residues" evidence="4">
    <location>
        <begin position="333"/>
        <end position="349"/>
    </location>
</feature>
<comment type="subcellular location">
    <subcellularLocation>
        <location evidence="1">Nucleus</location>
    </subcellularLocation>
</comment>
<protein>
    <submittedName>
        <fullName evidence="5">Uncharacterized protein</fullName>
    </submittedName>
</protein>